<dbReference type="EMBL" id="JYDT01000021">
    <property type="protein sequence ID" value="KRY90414.1"/>
    <property type="molecule type" value="Genomic_DNA"/>
</dbReference>
<sequence length="170" mass="20114">MLINQSRNDDVCWILDKHVKSLDICVYMEDNVPDGILSQESHLSLNFSYPWKFINYNMEARFWYHKAEEHYLNNIANAVSEWTAHTFMIAHMAVWAKTLILPRVTALKACYHAYIPTQAFDSHKAFCPAGYGERNWQKRIKDFNEAEQIDGLFKEECENGDIYWYYNSIQ</sequence>
<accession>A0A0V1FWP6</accession>
<dbReference type="AlphaFoldDB" id="A0A0V1FWP6"/>
<reference evidence="1 2" key="1">
    <citation type="submission" date="2015-01" db="EMBL/GenBank/DDBJ databases">
        <title>Evolution of Trichinella species and genotypes.</title>
        <authorList>
            <person name="Korhonen P.K."/>
            <person name="Edoardo P."/>
            <person name="Giuseppe L.R."/>
            <person name="Gasser R.B."/>
        </authorList>
    </citation>
    <scope>NUCLEOTIDE SEQUENCE [LARGE SCALE GENOMIC DNA]</scope>
    <source>
        <strain evidence="1">ISS470</strain>
    </source>
</reference>
<gene>
    <name evidence="1" type="ORF">T4D_10837</name>
</gene>
<name>A0A0V1FWP6_TRIPS</name>
<organism evidence="1 2">
    <name type="scientific">Trichinella pseudospiralis</name>
    <name type="common">Parasitic roundworm</name>
    <dbReference type="NCBI Taxonomy" id="6337"/>
    <lineage>
        <taxon>Eukaryota</taxon>
        <taxon>Metazoa</taxon>
        <taxon>Ecdysozoa</taxon>
        <taxon>Nematoda</taxon>
        <taxon>Enoplea</taxon>
        <taxon>Dorylaimia</taxon>
        <taxon>Trichinellida</taxon>
        <taxon>Trichinellidae</taxon>
        <taxon>Trichinella</taxon>
    </lineage>
</organism>
<proteinExistence type="predicted"/>
<protein>
    <submittedName>
        <fullName evidence="1">Uncharacterized protein</fullName>
    </submittedName>
</protein>
<evidence type="ECO:0000313" key="2">
    <source>
        <dbReference type="Proteomes" id="UP000054995"/>
    </source>
</evidence>
<evidence type="ECO:0000313" key="1">
    <source>
        <dbReference type="EMBL" id="KRY90414.1"/>
    </source>
</evidence>
<comment type="caution">
    <text evidence="1">The sequence shown here is derived from an EMBL/GenBank/DDBJ whole genome shotgun (WGS) entry which is preliminary data.</text>
</comment>
<keyword evidence="2" id="KW-1185">Reference proteome</keyword>
<dbReference type="Proteomes" id="UP000054995">
    <property type="component" value="Unassembled WGS sequence"/>
</dbReference>